<evidence type="ECO:0000256" key="8">
    <source>
        <dbReference type="ARBA" id="ARBA00022723"/>
    </source>
</evidence>
<dbReference type="CDD" id="cd01335">
    <property type="entry name" value="Radical_SAM"/>
    <property type="match status" value="1"/>
</dbReference>
<keyword evidence="12" id="KW-0413">Isomerase</keyword>
<keyword evidence="16" id="KW-1185">Reference proteome</keyword>
<dbReference type="PANTHER" id="PTHR30538">
    <property type="entry name" value="LYSINE 2,3-AMINOMUTASE-RELATED"/>
    <property type="match status" value="1"/>
</dbReference>
<comment type="similarity">
    <text evidence="4">Belongs to the radical SAM superfamily. KamA family.</text>
</comment>
<comment type="cofactor">
    <cofactor evidence="2">
        <name>pyridoxal 5'-phosphate</name>
        <dbReference type="ChEBI" id="CHEBI:597326"/>
    </cofactor>
</comment>
<dbReference type="SFLD" id="SFLDG01070">
    <property type="entry name" value="PLP-dependent"/>
    <property type="match status" value="1"/>
</dbReference>
<evidence type="ECO:0000256" key="9">
    <source>
        <dbReference type="ARBA" id="ARBA00022898"/>
    </source>
</evidence>
<keyword evidence="10" id="KW-0408">Iron</keyword>
<accession>A0ABN6CXU7</accession>
<evidence type="ECO:0000256" key="1">
    <source>
        <dbReference type="ARBA" id="ARBA00001352"/>
    </source>
</evidence>
<evidence type="ECO:0000256" key="7">
    <source>
        <dbReference type="ARBA" id="ARBA00022691"/>
    </source>
</evidence>
<evidence type="ECO:0000256" key="3">
    <source>
        <dbReference type="ARBA" id="ARBA00001966"/>
    </source>
</evidence>
<evidence type="ECO:0000256" key="11">
    <source>
        <dbReference type="ARBA" id="ARBA00023014"/>
    </source>
</evidence>
<dbReference type="SUPFAM" id="SSF102114">
    <property type="entry name" value="Radical SAM enzymes"/>
    <property type="match status" value="1"/>
</dbReference>
<dbReference type="Gene3D" id="3.20.20.70">
    <property type="entry name" value="Aldolase class I"/>
    <property type="match status" value="1"/>
</dbReference>
<proteinExistence type="inferred from homology"/>
<feature type="domain" description="Radical SAM core" evidence="14">
    <location>
        <begin position="83"/>
        <end position="295"/>
    </location>
</feature>
<keyword evidence="8" id="KW-0479">Metal-binding</keyword>
<evidence type="ECO:0000313" key="16">
    <source>
        <dbReference type="Proteomes" id="UP001054820"/>
    </source>
</evidence>
<evidence type="ECO:0000256" key="4">
    <source>
        <dbReference type="ARBA" id="ARBA00008703"/>
    </source>
</evidence>
<reference evidence="15" key="1">
    <citation type="journal article" date="2022" name="Arch. Microbiol.">
        <title>Thiomicrorhabdus immobilis sp. nov., a mesophilic sulfur-oxidizing bacterium isolated from sediment of a brackish lake in northern Japan.</title>
        <authorList>
            <person name="Kojima H."/>
            <person name="Mochizuki J."/>
            <person name="Kanda M."/>
            <person name="Watanabe T."/>
            <person name="Fukui M."/>
        </authorList>
    </citation>
    <scope>NUCLEOTIDE SEQUENCE</scope>
    <source>
        <strain evidence="15">Am19</strain>
    </source>
</reference>
<comment type="catalytic activity">
    <reaction evidence="1">
        <text>L-lysine = D-beta-lysine</text>
        <dbReference type="Rhea" id="RHEA:44148"/>
        <dbReference type="ChEBI" id="CHEBI:32551"/>
        <dbReference type="ChEBI" id="CHEBI:84138"/>
    </reaction>
</comment>
<organism evidence="15 16">
    <name type="scientific">Thiomicrorhabdus immobilis</name>
    <dbReference type="NCBI Taxonomy" id="2791037"/>
    <lineage>
        <taxon>Bacteria</taxon>
        <taxon>Pseudomonadati</taxon>
        <taxon>Pseudomonadota</taxon>
        <taxon>Gammaproteobacteria</taxon>
        <taxon>Thiotrichales</taxon>
        <taxon>Piscirickettsiaceae</taxon>
        <taxon>Thiomicrorhabdus</taxon>
    </lineage>
</organism>
<dbReference type="Proteomes" id="UP001054820">
    <property type="component" value="Chromosome"/>
</dbReference>
<dbReference type="EMBL" id="AP024202">
    <property type="protein sequence ID" value="BCN93916.1"/>
    <property type="molecule type" value="Genomic_DNA"/>
</dbReference>
<dbReference type="PIRSF" id="PIRSF004911">
    <property type="entry name" value="DUF160"/>
    <property type="match status" value="1"/>
</dbReference>
<keyword evidence="6" id="KW-0004">4Fe-4S</keyword>
<keyword evidence="11" id="KW-0411">Iron-sulfur</keyword>
<sequence>MSKSVTELCKILNLSKDEIDGVEDSAFPLKVPADFLQQIQPGNGNDPLLKQVLPLKDELKQGTGFSQDPVGDLLKNPTPSLIHKYQGRVLLIASPKCDIHCRYCFRRHFPYQEHSNQRHWQKAIETIAADSSIHEVILSGGDPMSLAENALLALIEQIEKIPHITTLRIHSRTPIVAPSKAPKTRLLTWAKQSRLNKVLVVHCNHKNELSDKTAELLTQYRNSGFHLLNQSVLLKGVNDSAATLQELSHALFEQGVLPYYLHQLDKVQGASHFEVSDSGALQIMQQLRAQLPGYLVPKLVREVAGEANKTPIIDL</sequence>
<gene>
    <name evidence="15" type="primary">yjeK</name>
    <name evidence="15" type="ORF">THMIRHAM_17010</name>
</gene>
<dbReference type="Pfam" id="PF04055">
    <property type="entry name" value="Radical_SAM"/>
    <property type="match status" value="1"/>
</dbReference>
<dbReference type="SFLD" id="SFLDF00314">
    <property type="entry name" value="L-lysine_2_3-aminomutase_(yjeK"/>
    <property type="match status" value="1"/>
</dbReference>
<dbReference type="InterPro" id="IPR022462">
    <property type="entry name" value="EpmB"/>
</dbReference>
<protein>
    <recommendedName>
        <fullName evidence="5">L-lysine 2,3-aminomutase</fullName>
    </recommendedName>
    <alternativeName>
        <fullName evidence="13">EF-P post-translational modification enzyme B</fullName>
    </alternativeName>
</protein>
<evidence type="ECO:0000259" key="14">
    <source>
        <dbReference type="PROSITE" id="PS51918"/>
    </source>
</evidence>
<dbReference type="PROSITE" id="PS51918">
    <property type="entry name" value="RADICAL_SAM"/>
    <property type="match status" value="1"/>
</dbReference>
<name>A0ABN6CXU7_9GAMM</name>
<evidence type="ECO:0000256" key="5">
    <source>
        <dbReference type="ARBA" id="ARBA00022363"/>
    </source>
</evidence>
<dbReference type="InterPro" id="IPR007197">
    <property type="entry name" value="rSAM"/>
</dbReference>
<dbReference type="InterPro" id="IPR058240">
    <property type="entry name" value="rSAM_sf"/>
</dbReference>
<keyword evidence="7" id="KW-0949">S-adenosyl-L-methionine</keyword>
<evidence type="ECO:0000256" key="2">
    <source>
        <dbReference type="ARBA" id="ARBA00001933"/>
    </source>
</evidence>
<evidence type="ECO:0000256" key="6">
    <source>
        <dbReference type="ARBA" id="ARBA00022485"/>
    </source>
</evidence>
<dbReference type="NCBIfam" id="TIGR03821">
    <property type="entry name" value="EFP_modif_epmB"/>
    <property type="match status" value="1"/>
</dbReference>
<dbReference type="InterPro" id="IPR013785">
    <property type="entry name" value="Aldolase_TIM"/>
</dbReference>
<evidence type="ECO:0000256" key="13">
    <source>
        <dbReference type="ARBA" id="ARBA00030756"/>
    </source>
</evidence>
<dbReference type="SFLD" id="SFLDS00029">
    <property type="entry name" value="Radical_SAM"/>
    <property type="match status" value="1"/>
</dbReference>
<evidence type="ECO:0000256" key="12">
    <source>
        <dbReference type="ARBA" id="ARBA00023235"/>
    </source>
</evidence>
<comment type="cofactor">
    <cofactor evidence="3">
        <name>[4Fe-4S] cluster</name>
        <dbReference type="ChEBI" id="CHEBI:49883"/>
    </cofactor>
</comment>
<keyword evidence="9" id="KW-0663">Pyridoxal phosphate</keyword>
<dbReference type="NCBIfam" id="TIGR00238">
    <property type="entry name" value="KamA family radical SAM protein"/>
    <property type="match status" value="1"/>
</dbReference>
<dbReference type="PANTHER" id="PTHR30538:SF1">
    <property type="entry name" value="L-LYSINE 2,3-AMINOMUTASE"/>
    <property type="match status" value="1"/>
</dbReference>
<dbReference type="RefSeq" id="WP_237261405.1">
    <property type="nucleotide sequence ID" value="NZ_AP024202.1"/>
</dbReference>
<dbReference type="InterPro" id="IPR003739">
    <property type="entry name" value="Lys_aminomutase/Glu_NH3_mut"/>
</dbReference>
<evidence type="ECO:0000256" key="10">
    <source>
        <dbReference type="ARBA" id="ARBA00023004"/>
    </source>
</evidence>
<evidence type="ECO:0000313" key="15">
    <source>
        <dbReference type="EMBL" id="BCN93916.1"/>
    </source>
</evidence>